<feature type="domain" description="Large ribosomal subunit protein uL30-like ferredoxin-like fold" evidence="5">
    <location>
        <begin position="94"/>
        <end position="144"/>
    </location>
</feature>
<sequence length="253" mass="29393">MFANRHRSSVPSANDVLIPETLLKKRKADAKLREENQAKALELRKARKQKRQVIFKRAEQYVKEYKAAEREQIRLRRLAKSQGDFFVPSQPRVAFVIRLRGVSNIPPKPRKIMQLLRLRQINNGVFVKLTAATQQMLQLISPYVTWGEPNLKSIRELIYKRGYVKVDKQRIPISDNSVIEAHLGKYGIISVEDLVHEIATVGPNFKVANRFLWPFQLSSPTGGFQKRKFNHYIEGGEYGDRESDINRLVRRMN</sequence>
<dbReference type="FunFam" id="3.30.1390.20:FF:000002">
    <property type="entry name" value="60S ribosomal protein L7"/>
    <property type="match status" value="1"/>
</dbReference>
<dbReference type="VEuPathDB" id="FungiDB:MGL_0202"/>
<evidence type="ECO:0000259" key="5">
    <source>
        <dbReference type="Pfam" id="PF00327"/>
    </source>
</evidence>
<evidence type="ECO:0008006" key="9">
    <source>
        <dbReference type="Google" id="ProtNLM"/>
    </source>
</evidence>
<keyword evidence="2" id="KW-0689">Ribosomal protein</keyword>
<evidence type="ECO:0000313" key="8">
    <source>
        <dbReference type="Proteomes" id="UP000008837"/>
    </source>
</evidence>
<evidence type="ECO:0000256" key="4">
    <source>
        <dbReference type="SAM" id="Coils"/>
    </source>
</evidence>
<name>A8PS66_MALGO</name>
<proteinExistence type="inferred from homology"/>
<dbReference type="STRING" id="425265.A8PS66"/>
<dbReference type="InterPro" id="IPR036919">
    <property type="entry name" value="Ribo_uL30_ferredoxin-like_sf"/>
</dbReference>
<dbReference type="Pfam" id="PF00327">
    <property type="entry name" value="Ribosomal_L30"/>
    <property type="match status" value="1"/>
</dbReference>
<keyword evidence="3" id="KW-0687">Ribonucleoprotein</keyword>
<dbReference type="SUPFAM" id="SSF55129">
    <property type="entry name" value="Ribosomal protein L30p/L7e"/>
    <property type="match status" value="1"/>
</dbReference>
<dbReference type="InterPro" id="IPR039699">
    <property type="entry name" value="Ribosomal_uL30"/>
</dbReference>
<evidence type="ECO:0000256" key="3">
    <source>
        <dbReference type="ARBA" id="ARBA00023274"/>
    </source>
</evidence>
<dbReference type="PANTHER" id="PTHR11524:SF16">
    <property type="entry name" value="LARGE RIBOSOMAL SUBUNIT PROTEIN UL30"/>
    <property type="match status" value="1"/>
</dbReference>
<keyword evidence="8" id="KW-1185">Reference proteome</keyword>
<evidence type="ECO:0000259" key="6">
    <source>
        <dbReference type="Pfam" id="PF08079"/>
    </source>
</evidence>
<protein>
    <recommendedName>
        <fullName evidence="9">Ribosomal protein L30 ferredoxin-like fold domain-containing protein</fullName>
    </recommendedName>
</protein>
<dbReference type="NCBIfam" id="TIGR01310">
    <property type="entry name" value="uL30_euk"/>
    <property type="match status" value="1"/>
</dbReference>
<dbReference type="Pfam" id="PF08079">
    <property type="entry name" value="Ribosomal_L30_N"/>
    <property type="match status" value="1"/>
</dbReference>
<dbReference type="InterPro" id="IPR018038">
    <property type="entry name" value="Ribosomal_uL30_CS"/>
</dbReference>
<dbReference type="InterPro" id="IPR016082">
    <property type="entry name" value="Ribosomal_uL30_ferredoxin-like"/>
</dbReference>
<feature type="coiled-coil region" evidence="4">
    <location>
        <begin position="31"/>
        <end position="78"/>
    </location>
</feature>
<dbReference type="GO" id="GO:0000463">
    <property type="term" value="P:maturation of LSU-rRNA from tricistronic rRNA transcript (SSU-rRNA, 5.8S rRNA, LSU-rRNA)"/>
    <property type="evidence" value="ECO:0007669"/>
    <property type="project" value="TreeGrafter"/>
</dbReference>
<evidence type="ECO:0000256" key="1">
    <source>
        <dbReference type="ARBA" id="ARBA00007594"/>
    </source>
</evidence>
<dbReference type="GO" id="GO:0003723">
    <property type="term" value="F:RNA binding"/>
    <property type="evidence" value="ECO:0007669"/>
    <property type="project" value="InterPro"/>
</dbReference>
<accession>A8PS66</accession>
<gene>
    <name evidence="7" type="ORF">MGL_0202</name>
</gene>
<dbReference type="EMBL" id="AAYY01000001">
    <property type="protein sequence ID" value="EDP45213.1"/>
    <property type="molecule type" value="Genomic_DNA"/>
</dbReference>
<dbReference type="OMA" id="IVEPWIA"/>
<dbReference type="OrthoDB" id="28644at2759"/>
<evidence type="ECO:0000256" key="2">
    <source>
        <dbReference type="ARBA" id="ARBA00022980"/>
    </source>
</evidence>
<dbReference type="InterPro" id="IPR005998">
    <property type="entry name" value="Ribosomal_uL30_euk"/>
</dbReference>
<dbReference type="Proteomes" id="UP000008837">
    <property type="component" value="Unassembled WGS sequence"/>
</dbReference>
<dbReference type="CDD" id="cd01657">
    <property type="entry name" value="Ribosomal_L7_archeal_euk"/>
    <property type="match status" value="1"/>
</dbReference>
<dbReference type="Gene3D" id="3.30.1390.20">
    <property type="entry name" value="Ribosomal protein L30, ferredoxin-like fold domain"/>
    <property type="match status" value="1"/>
</dbReference>
<dbReference type="FunCoup" id="A8PS66">
    <property type="interactions" value="393"/>
</dbReference>
<comment type="similarity">
    <text evidence="1">Belongs to the universal ribosomal protein uL30 family.</text>
</comment>
<organism evidence="7 8">
    <name type="scientific">Malassezia globosa (strain ATCC MYA-4612 / CBS 7966)</name>
    <name type="common">Dandruff-associated fungus</name>
    <dbReference type="NCBI Taxonomy" id="425265"/>
    <lineage>
        <taxon>Eukaryota</taxon>
        <taxon>Fungi</taxon>
        <taxon>Dikarya</taxon>
        <taxon>Basidiomycota</taxon>
        <taxon>Ustilaginomycotina</taxon>
        <taxon>Malasseziomycetes</taxon>
        <taxon>Malasseziales</taxon>
        <taxon>Malasseziaceae</taxon>
        <taxon>Malassezia</taxon>
    </lineage>
</organism>
<dbReference type="InterPro" id="IPR012988">
    <property type="entry name" value="Ribosomal_uL30_N_euk"/>
</dbReference>
<dbReference type="GO" id="GO:0003735">
    <property type="term" value="F:structural constituent of ribosome"/>
    <property type="evidence" value="ECO:0007669"/>
    <property type="project" value="TreeGrafter"/>
</dbReference>
<dbReference type="PANTHER" id="PTHR11524">
    <property type="entry name" value="60S RIBOSOMAL PROTEIN L7"/>
    <property type="match status" value="1"/>
</dbReference>
<comment type="caution">
    <text evidence="7">The sequence shown here is derived from an EMBL/GenBank/DDBJ whole genome shotgun (WGS) entry which is preliminary data.</text>
</comment>
<dbReference type="AlphaFoldDB" id="A8PS66"/>
<reference evidence="7 8" key="1">
    <citation type="journal article" date="2007" name="Proc. Natl. Acad. Sci. U.S.A.">
        <title>Dandruff-associated Malassezia genomes reveal convergent and divergent virulence traits shared with plant and human fungal pathogens.</title>
        <authorList>
            <person name="Xu J."/>
            <person name="Saunders C.W."/>
            <person name="Hu P."/>
            <person name="Grant R.A."/>
            <person name="Boekhout T."/>
            <person name="Kuramae E.E."/>
            <person name="Kronstad J.W."/>
            <person name="Deangelis Y.M."/>
            <person name="Reeder N.L."/>
            <person name="Johnstone K.R."/>
            <person name="Leland M."/>
            <person name="Fieno A.M."/>
            <person name="Begley W.M."/>
            <person name="Sun Y."/>
            <person name="Lacey M.P."/>
            <person name="Chaudhary T."/>
            <person name="Keough T."/>
            <person name="Chu L."/>
            <person name="Sears R."/>
            <person name="Yuan B."/>
            <person name="Dawson T.L.Jr."/>
        </authorList>
    </citation>
    <scope>NUCLEOTIDE SEQUENCE [LARGE SCALE GENOMIC DNA]</scope>
    <source>
        <strain evidence="8">ATCC MYA-4612 / CBS 7966</strain>
    </source>
</reference>
<evidence type="ECO:0000313" key="7">
    <source>
        <dbReference type="EMBL" id="EDP45213.1"/>
    </source>
</evidence>
<dbReference type="GeneID" id="5856733"/>
<dbReference type="PROSITE" id="PS00634">
    <property type="entry name" value="RIBOSOMAL_L30"/>
    <property type="match status" value="1"/>
</dbReference>
<dbReference type="InParanoid" id="A8PS66"/>
<dbReference type="GO" id="GO:0022625">
    <property type="term" value="C:cytosolic large ribosomal subunit"/>
    <property type="evidence" value="ECO:0007669"/>
    <property type="project" value="TreeGrafter"/>
</dbReference>
<dbReference type="FunFam" id="3.30.1390.20:FF:000003">
    <property type="entry name" value="60S ribosomal protein L7"/>
    <property type="match status" value="1"/>
</dbReference>
<dbReference type="KEGG" id="mgl:MGL_0202"/>
<keyword evidence="4" id="KW-0175">Coiled coil</keyword>
<dbReference type="InterPro" id="IPR035808">
    <property type="entry name" value="Ribosomal_uL30_euk_arc"/>
</dbReference>
<dbReference type="RefSeq" id="XP_001732427.1">
    <property type="nucleotide sequence ID" value="XM_001732375.1"/>
</dbReference>
<feature type="domain" description="Large ribosomal subunit protein uL30 N-terminal eukaryotes" evidence="6">
    <location>
        <begin position="18"/>
        <end position="88"/>
    </location>
</feature>